<feature type="compositionally biased region" description="Acidic residues" evidence="1">
    <location>
        <begin position="216"/>
        <end position="234"/>
    </location>
</feature>
<evidence type="ECO:0000313" key="4">
    <source>
        <dbReference type="Proteomes" id="UP001174136"/>
    </source>
</evidence>
<feature type="region of interest" description="Disordered" evidence="1">
    <location>
        <begin position="250"/>
        <end position="282"/>
    </location>
</feature>
<feature type="region of interest" description="Disordered" evidence="1">
    <location>
        <begin position="994"/>
        <end position="1023"/>
    </location>
</feature>
<feature type="compositionally biased region" description="Low complexity" evidence="1">
    <location>
        <begin position="357"/>
        <end position="368"/>
    </location>
</feature>
<feature type="region of interest" description="Disordered" evidence="1">
    <location>
        <begin position="1"/>
        <end position="62"/>
    </location>
</feature>
<feature type="region of interest" description="Disordered" evidence="1">
    <location>
        <begin position="1231"/>
        <end position="1263"/>
    </location>
</feature>
<feature type="compositionally biased region" description="Basic and acidic residues" evidence="1">
    <location>
        <begin position="1001"/>
        <end position="1016"/>
    </location>
</feature>
<dbReference type="EMBL" id="JAOPHQ010003993">
    <property type="protein sequence ID" value="KAK0140955.1"/>
    <property type="molecule type" value="Genomic_DNA"/>
</dbReference>
<feature type="compositionally biased region" description="Gly residues" evidence="1">
    <location>
        <begin position="635"/>
        <end position="645"/>
    </location>
</feature>
<dbReference type="PANTHER" id="PTHR33775:SF4">
    <property type="entry name" value="CHROMOSOME 4 OPEN READING FRAME 54"/>
    <property type="match status" value="1"/>
</dbReference>
<dbReference type="Proteomes" id="UP001174136">
    <property type="component" value="Unassembled WGS sequence"/>
</dbReference>
<accession>A0AA47MIW0</accession>
<feature type="region of interest" description="Disordered" evidence="1">
    <location>
        <begin position="1050"/>
        <end position="1069"/>
    </location>
</feature>
<feature type="region of interest" description="Disordered" evidence="1">
    <location>
        <begin position="589"/>
        <end position="650"/>
    </location>
</feature>
<feature type="compositionally biased region" description="Low complexity" evidence="1">
    <location>
        <begin position="523"/>
        <end position="532"/>
    </location>
</feature>
<dbReference type="PANTHER" id="PTHR33775">
    <property type="entry name" value="CARDIAC-ENRICHED FHL2-INTERACTING PROTEIN-RELATED"/>
    <property type="match status" value="1"/>
</dbReference>
<feature type="compositionally biased region" description="Polar residues" evidence="1">
    <location>
        <begin position="1454"/>
        <end position="1471"/>
    </location>
</feature>
<feature type="region of interest" description="Disordered" evidence="1">
    <location>
        <begin position="514"/>
        <end position="560"/>
    </location>
</feature>
<feature type="compositionally biased region" description="Polar residues" evidence="1">
    <location>
        <begin position="892"/>
        <end position="905"/>
    </location>
</feature>
<evidence type="ECO:0000313" key="3">
    <source>
        <dbReference type="EMBL" id="KAK0140955.1"/>
    </source>
</evidence>
<feature type="compositionally biased region" description="Basic and acidic residues" evidence="1">
    <location>
        <begin position="589"/>
        <end position="602"/>
    </location>
</feature>
<feature type="compositionally biased region" description="Basic and acidic residues" evidence="1">
    <location>
        <begin position="261"/>
        <end position="274"/>
    </location>
</feature>
<evidence type="ECO:0000259" key="2">
    <source>
        <dbReference type="Pfam" id="PF15232"/>
    </source>
</evidence>
<feature type="region of interest" description="Disordered" evidence="1">
    <location>
        <begin position="87"/>
        <end position="184"/>
    </location>
</feature>
<feature type="region of interest" description="Disordered" evidence="1">
    <location>
        <begin position="1134"/>
        <end position="1163"/>
    </location>
</feature>
<gene>
    <name evidence="3" type="ORF">N1851_022037</name>
</gene>
<dbReference type="InterPro" id="IPR027838">
    <property type="entry name" value="DUF4585"/>
</dbReference>
<keyword evidence="4" id="KW-1185">Reference proteome</keyword>
<feature type="compositionally biased region" description="Polar residues" evidence="1">
    <location>
        <begin position="1146"/>
        <end position="1163"/>
    </location>
</feature>
<feature type="compositionally biased region" description="Basic and acidic residues" evidence="1">
    <location>
        <begin position="706"/>
        <end position="720"/>
    </location>
</feature>
<protein>
    <recommendedName>
        <fullName evidence="2">DUF4585 domain-containing protein</fullName>
    </recommendedName>
</protein>
<name>A0AA47MIW0_MERPO</name>
<feature type="region of interest" description="Disordered" evidence="1">
    <location>
        <begin position="706"/>
        <end position="736"/>
    </location>
</feature>
<dbReference type="InterPro" id="IPR052303">
    <property type="entry name" value="CEFIP"/>
</dbReference>
<dbReference type="Pfam" id="PF15232">
    <property type="entry name" value="DUF4585"/>
    <property type="match status" value="1"/>
</dbReference>
<organism evidence="3 4">
    <name type="scientific">Merluccius polli</name>
    <name type="common">Benguela hake</name>
    <name type="synonym">Merluccius cadenati</name>
    <dbReference type="NCBI Taxonomy" id="89951"/>
    <lineage>
        <taxon>Eukaryota</taxon>
        <taxon>Metazoa</taxon>
        <taxon>Chordata</taxon>
        <taxon>Craniata</taxon>
        <taxon>Vertebrata</taxon>
        <taxon>Euteleostomi</taxon>
        <taxon>Actinopterygii</taxon>
        <taxon>Neopterygii</taxon>
        <taxon>Teleostei</taxon>
        <taxon>Neoteleostei</taxon>
        <taxon>Acanthomorphata</taxon>
        <taxon>Zeiogadaria</taxon>
        <taxon>Gadariae</taxon>
        <taxon>Gadiformes</taxon>
        <taxon>Gadoidei</taxon>
        <taxon>Merlucciidae</taxon>
        <taxon>Merluccius</taxon>
    </lineage>
</organism>
<feature type="region of interest" description="Disordered" evidence="1">
    <location>
        <begin position="1432"/>
        <end position="1479"/>
    </location>
</feature>
<feature type="region of interest" description="Disordered" evidence="1">
    <location>
        <begin position="354"/>
        <end position="375"/>
    </location>
</feature>
<feature type="region of interest" description="Disordered" evidence="1">
    <location>
        <begin position="892"/>
        <end position="921"/>
    </location>
</feature>
<evidence type="ECO:0000256" key="1">
    <source>
        <dbReference type="SAM" id="MobiDB-lite"/>
    </source>
</evidence>
<feature type="compositionally biased region" description="Basic and acidic residues" evidence="1">
    <location>
        <begin position="136"/>
        <end position="147"/>
    </location>
</feature>
<sequence length="1492" mass="160147">MKMKMEKDTRGRQQVPITHKEKKKAAAKTVTVLGDGGPKSVLKNGKNGWTDVASGGGDREIEMQTPINEITERKRDGDVDQCVTLCATAPRGTLPTSSSSSECVKRRDIENEAPQGPLPLQVTKQKDTGVTVTQDKPPHADRTRDSEVHDEEGDHDDADDGGDNDNDDGGDHNDNDDEEDDDGDSLVLLSEDCVTCVTDGELHYITTHEIQLSELSDQEEEEGEGLETGAEEDSQVYSFVDYTSFVDDVGGGGGARGRPNNHMESDLLRSEESPSKTPNCGGDAPLGGQVHLSIKAITSRALNDLSSNIEEKQNNHHHHHLHHHHHVFGDGAKQCFIAAPGRLHFGRALKGRDATRLSSSGASSANLSEPDDADQEVRHLTRRAFKSLAYPRLSAITFSSSGGGSSSAAASDVNRWSAFVDLRYGELGVDQLAPTSSFGNTERVNNRHKGYVGVIAAPAVSNMFTVNNDNSSGSSARKIELLRGKFGHARGGGGGVFTLTETLNFRCNVGSGMPGGGGGGSRGSADGVTDTLRGGGRRGARTGGGHGRTTTPCNNAGSAATMEDAHKKAVFASSLLKNVISKKMQFEEERKMERGEICERRRSSASSDGGGRRRTSMFSEGESADMGDDIDPPRRGGGGGGGGGDALSSAPETYMESAADDGAGTDPTKLGALEAAKSTLLRSQNSAFRSWRDGELEFPWEHKDDKTREGASFHDDHHQDVSGPCADPGDDDDGKLKKMSRLFLPTIQVLADDGEAEIKRLQTASCATRASAADGVDLLSIARYDADSRRLKTAKSPEIKINLRVKDSKKETFGVANLRPRHLGGGAPGFTRSEDFRCQALAAVLKGESADKLPHFMVRDIRENKGKLQTPIYQVRDVRKLVKSSYHFVSLDNNNETKSSQTTGGDSVAEQKKPGPYRNQASVSPIVIKCQSVNTNSNGKQSGNLIDSFKSGLNDEPQCETDRFDRLSPEGAKGGFPVCQRPLETLNKGDAFEGCQVSNVDPKEKASDNSVEKKPEASGSNQTAFRKLQAAVKTMEQLYVFDRNEWKRKGGLDYGRSGAGPAPNEDASRRFCPDAPSVFRDSPPRALDSTFTRGEERGDFPRTFQQPKSYEDRLGFKPITAQGAHAKNAHGFSAFGHRKPAENHSKNPLPQTPSVATGSVSQSPMLPASVRISQVEAEEKRHAFEAKGLHGAARAENYLIFPLKPQADVGKRVNSVQPSASRDKAVYAIGAAAAPRPTSPRKQSGPGAAEPAPREATPPAAAPALYNPFPLGMVPAQPQVFCFSPTMSPAPATLDHHFQATQRKMLLDPTTGNYYLVDTPVPPASRRLYDPETGQYVDVPVPQPPMTPMSMSMPMSMPVSMSPMALSSPGAYGQTYMFYPGFMPGPVPNVIPARTLSQPPPQQVMCVPQPAEGAADGGERGSYAESPYYLAMGGLPPSHQQQQVRAPPGPSGGKLQQQQQKPVISITSQQGPRIVAPPSFDGTTMSFVVEHR</sequence>
<feature type="compositionally biased region" description="Basic and acidic residues" evidence="1">
    <location>
        <begin position="1"/>
        <end position="11"/>
    </location>
</feature>
<proteinExistence type="predicted"/>
<feature type="domain" description="DUF4585" evidence="2">
    <location>
        <begin position="1299"/>
        <end position="1372"/>
    </location>
</feature>
<feature type="compositionally biased region" description="Acidic residues" evidence="1">
    <location>
        <begin position="148"/>
        <end position="184"/>
    </location>
</feature>
<feature type="region of interest" description="Disordered" evidence="1">
    <location>
        <begin position="213"/>
        <end position="234"/>
    </location>
</feature>
<feature type="compositionally biased region" description="Low complexity" evidence="1">
    <location>
        <begin position="1246"/>
        <end position="1263"/>
    </location>
</feature>
<reference evidence="3" key="1">
    <citation type="journal article" date="2023" name="Front. Mar. Sci.">
        <title>A new Merluccius polli reference genome to investigate the effects of global change in West African waters.</title>
        <authorList>
            <person name="Mateo J.L."/>
            <person name="Blanco-Fernandez C."/>
            <person name="Garcia-Vazquez E."/>
            <person name="Machado-Schiaffino G."/>
        </authorList>
    </citation>
    <scope>NUCLEOTIDE SEQUENCE</scope>
    <source>
        <strain evidence="3">C29</strain>
        <tissue evidence="3">Fin</tissue>
    </source>
</reference>
<feature type="region of interest" description="Disordered" evidence="1">
    <location>
        <begin position="1075"/>
        <end position="1106"/>
    </location>
</feature>
<comment type="caution">
    <text evidence="3">The sequence shown here is derived from an EMBL/GenBank/DDBJ whole genome shotgun (WGS) entry which is preliminary data.</text>
</comment>